<dbReference type="InterPro" id="IPR041588">
    <property type="entry name" value="Integrase_H2C2"/>
</dbReference>
<dbReference type="Proteomes" id="UP000663842">
    <property type="component" value="Unassembled WGS sequence"/>
</dbReference>
<dbReference type="InterPro" id="IPR036397">
    <property type="entry name" value="RNaseH_sf"/>
</dbReference>
<dbReference type="AlphaFoldDB" id="A0A819Y8N6"/>
<dbReference type="GO" id="GO:0015074">
    <property type="term" value="P:DNA integration"/>
    <property type="evidence" value="ECO:0007669"/>
    <property type="project" value="InterPro"/>
</dbReference>
<dbReference type="Proteomes" id="UP000663887">
    <property type="component" value="Unassembled WGS sequence"/>
</dbReference>
<comment type="caution">
    <text evidence="3">The sequence shown here is derived from an EMBL/GenBank/DDBJ whole genome shotgun (WGS) entry which is preliminary data.</text>
</comment>
<dbReference type="EMBL" id="CAJOBF010004615">
    <property type="protein sequence ID" value="CAF4145987.1"/>
    <property type="molecule type" value="Genomic_DNA"/>
</dbReference>
<feature type="domain" description="Integrase catalytic" evidence="1">
    <location>
        <begin position="222"/>
        <end position="380"/>
    </location>
</feature>
<protein>
    <recommendedName>
        <fullName evidence="1">Integrase catalytic domain-containing protein</fullName>
    </recommendedName>
</protein>
<proteinExistence type="predicted"/>
<evidence type="ECO:0000313" key="3">
    <source>
        <dbReference type="EMBL" id="CAF4145987.1"/>
    </source>
</evidence>
<dbReference type="SUPFAM" id="SSF53098">
    <property type="entry name" value="Ribonuclease H-like"/>
    <property type="match status" value="1"/>
</dbReference>
<evidence type="ECO:0000313" key="4">
    <source>
        <dbReference type="Proteomes" id="UP000663842"/>
    </source>
</evidence>
<accession>A0A819Y8N6</accession>
<gene>
    <name evidence="3" type="ORF">UXM345_LOCUS24841</name>
    <name evidence="2" type="ORF">XDN619_LOCUS24219</name>
</gene>
<reference evidence="3" key="1">
    <citation type="submission" date="2021-02" db="EMBL/GenBank/DDBJ databases">
        <authorList>
            <person name="Nowell W R."/>
        </authorList>
    </citation>
    <scope>NUCLEOTIDE SEQUENCE</scope>
</reference>
<dbReference type="InterPro" id="IPR012337">
    <property type="entry name" value="RNaseH-like_sf"/>
</dbReference>
<dbReference type="InterPro" id="IPR050951">
    <property type="entry name" value="Retrovirus_Pol_polyprotein"/>
</dbReference>
<dbReference type="Pfam" id="PF17921">
    <property type="entry name" value="Integrase_H2C2"/>
    <property type="match status" value="1"/>
</dbReference>
<evidence type="ECO:0000259" key="1">
    <source>
        <dbReference type="PROSITE" id="PS50994"/>
    </source>
</evidence>
<dbReference type="EMBL" id="CAJNRG010011006">
    <property type="protein sequence ID" value="CAF2128272.1"/>
    <property type="molecule type" value="Genomic_DNA"/>
</dbReference>
<dbReference type="FunFam" id="1.10.340.70:FF:000001">
    <property type="entry name" value="Retrovirus-related Pol polyprotein from transposon gypsy-like Protein"/>
    <property type="match status" value="1"/>
</dbReference>
<dbReference type="PANTHER" id="PTHR37984">
    <property type="entry name" value="PROTEIN CBG26694"/>
    <property type="match status" value="1"/>
</dbReference>
<dbReference type="Pfam" id="PF00665">
    <property type="entry name" value="rve"/>
    <property type="match status" value="1"/>
</dbReference>
<dbReference type="Gene3D" id="3.30.420.10">
    <property type="entry name" value="Ribonuclease H-like superfamily/Ribonuclease H"/>
    <property type="match status" value="1"/>
</dbReference>
<dbReference type="PROSITE" id="PS50994">
    <property type="entry name" value="INTEGRASE"/>
    <property type="match status" value="1"/>
</dbReference>
<organism evidence="3 4">
    <name type="scientific">Rotaria magnacalcarata</name>
    <dbReference type="NCBI Taxonomy" id="392030"/>
    <lineage>
        <taxon>Eukaryota</taxon>
        <taxon>Metazoa</taxon>
        <taxon>Spiralia</taxon>
        <taxon>Gnathifera</taxon>
        <taxon>Rotifera</taxon>
        <taxon>Eurotatoria</taxon>
        <taxon>Bdelloidea</taxon>
        <taxon>Philodinida</taxon>
        <taxon>Philodinidae</taxon>
        <taxon>Rotaria</taxon>
    </lineage>
</organism>
<dbReference type="PANTHER" id="PTHR37984:SF15">
    <property type="entry name" value="INTEGRASE CATALYTIC DOMAIN-CONTAINING PROTEIN"/>
    <property type="match status" value="1"/>
</dbReference>
<dbReference type="InterPro" id="IPR001584">
    <property type="entry name" value="Integrase_cat-core"/>
</dbReference>
<name>A0A819Y8N6_9BILA</name>
<sequence>MADYLSRSPVEAAEEDIDERIQYESKFTQTDLPLPPLDKLSPLKITTAITRAQAKLQQQTTAAPSNTTTDGKINELILQGKAAIDEESMSDPLNENPNKIIPFDMNDLKQWQEENKIVQDIKKNIRSKKNYFIENGILFREQQLPLPSVPFVPAGRICADILKIYHDTPGNGAHFERDKTTRKIQERYYWPTMTTDIRNHLNSCLPCAQNNIRRQKLPGALKPIKPPEGIWKLLSMDFHGPIAPTSKQGNRYIISLTDILSKFVITKAVRDCSATTAVKFLINDVILKYGTPTCILTDNGTHFTAQIMNNLFQHLGVTHLYSTVYHPQTNGQIERFNATMDGKIAVLCNERRTNWDEVLQYVTYITIHRYTQQQNKHHSK</sequence>
<dbReference type="Gene3D" id="1.10.340.70">
    <property type="match status" value="1"/>
</dbReference>
<dbReference type="GO" id="GO:0003676">
    <property type="term" value="F:nucleic acid binding"/>
    <property type="evidence" value="ECO:0007669"/>
    <property type="project" value="InterPro"/>
</dbReference>
<evidence type="ECO:0000313" key="2">
    <source>
        <dbReference type="EMBL" id="CAF2128272.1"/>
    </source>
</evidence>